<dbReference type="AlphaFoldDB" id="A0A6V7WF64"/>
<dbReference type="Pfam" id="PF00105">
    <property type="entry name" value="zf-C4"/>
    <property type="match status" value="1"/>
</dbReference>
<evidence type="ECO:0000256" key="2">
    <source>
        <dbReference type="ARBA" id="ARBA00022723"/>
    </source>
</evidence>
<evidence type="ECO:0000256" key="1">
    <source>
        <dbReference type="ARBA" id="ARBA00005993"/>
    </source>
</evidence>
<reference evidence="11 12" key="1">
    <citation type="submission" date="2020-08" db="EMBL/GenBank/DDBJ databases">
        <authorList>
            <person name="Koutsovoulos G."/>
            <person name="Danchin GJ E."/>
        </authorList>
    </citation>
    <scope>NUCLEOTIDE SEQUENCE [LARGE SCALE GENOMIC DNA]</scope>
</reference>
<organism evidence="11 12">
    <name type="scientific">Meloidogyne enterolobii</name>
    <name type="common">Root-knot nematode worm</name>
    <name type="synonym">Meloidogyne mayaguensis</name>
    <dbReference type="NCBI Taxonomy" id="390850"/>
    <lineage>
        <taxon>Eukaryota</taxon>
        <taxon>Metazoa</taxon>
        <taxon>Ecdysozoa</taxon>
        <taxon>Nematoda</taxon>
        <taxon>Chromadorea</taxon>
        <taxon>Rhabditida</taxon>
        <taxon>Tylenchina</taxon>
        <taxon>Tylenchomorpha</taxon>
        <taxon>Tylenchoidea</taxon>
        <taxon>Meloidogynidae</taxon>
        <taxon>Meloidogyninae</taxon>
        <taxon>Meloidogyne</taxon>
    </lineage>
</organism>
<gene>
    <name evidence="11" type="ORF">MENT_LOCUS38085</name>
</gene>
<dbReference type="Proteomes" id="UP000580250">
    <property type="component" value="Unassembled WGS sequence"/>
</dbReference>
<comment type="similarity">
    <text evidence="1">Belongs to the nuclear hormone receptor family.</text>
</comment>
<dbReference type="InterPro" id="IPR050234">
    <property type="entry name" value="Nuclear_hormone_rcpt_NR1"/>
</dbReference>
<proteinExistence type="inferred from homology"/>
<keyword evidence="3" id="KW-0863">Zinc-finger</keyword>
<dbReference type="OrthoDB" id="5771769at2759"/>
<dbReference type="PROSITE" id="PS51030">
    <property type="entry name" value="NUCLEAR_REC_DBD_2"/>
    <property type="match status" value="1"/>
</dbReference>
<evidence type="ECO:0000256" key="3">
    <source>
        <dbReference type="ARBA" id="ARBA00022771"/>
    </source>
</evidence>
<dbReference type="GO" id="GO:0045944">
    <property type="term" value="P:positive regulation of transcription by RNA polymerase II"/>
    <property type="evidence" value="ECO:0007669"/>
    <property type="project" value="TreeGrafter"/>
</dbReference>
<keyword evidence="4" id="KW-0862">Zinc</keyword>
<dbReference type="InterPro" id="IPR001728">
    <property type="entry name" value="ThyrH_rcpt"/>
</dbReference>
<keyword evidence="9" id="KW-0539">Nucleus</keyword>
<feature type="domain" description="Nuclear receptor" evidence="10">
    <location>
        <begin position="25"/>
        <end position="107"/>
    </location>
</feature>
<dbReference type="GO" id="GO:0030154">
    <property type="term" value="P:cell differentiation"/>
    <property type="evidence" value="ECO:0007669"/>
    <property type="project" value="TreeGrafter"/>
</dbReference>
<keyword evidence="5" id="KW-0805">Transcription regulation</keyword>
<evidence type="ECO:0000256" key="7">
    <source>
        <dbReference type="ARBA" id="ARBA00023163"/>
    </source>
</evidence>
<dbReference type="GO" id="GO:0008270">
    <property type="term" value="F:zinc ion binding"/>
    <property type="evidence" value="ECO:0007669"/>
    <property type="project" value="UniProtKB-KW"/>
</dbReference>
<dbReference type="GO" id="GO:0000122">
    <property type="term" value="P:negative regulation of transcription by RNA polymerase II"/>
    <property type="evidence" value="ECO:0007669"/>
    <property type="project" value="TreeGrafter"/>
</dbReference>
<dbReference type="PANTHER" id="PTHR24082">
    <property type="entry name" value="NUCLEAR HORMONE RECEPTOR"/>
    <property type="match status" value="1"/>
</dbReference>
<dbReference type="PRINTS" id="PR00047">
    <property type="entry name" value="STROIDFINGER"/>
</dbReference>
<dbReference type="Gene3D" id="3.30.50.10">
    <property type="entry name" value="Erythroid Transcription Factor GATA-1, subunit A"/>
    <property type="match status" value="1"/>
</dbReference>
<dbReference type="SMART" id="SM00399">
    <property type="entry name" value="ZnF_C4"/>
    <property type="match status" value="1"/>
</dbReference>
<keyword evidence="2" id="KW-0479">Metal-binding</keyword>
<sequence>MAPQRVRQRVRSRDTPYLPSYLHRGQKCSVCDDMATGLHYRAITCEGCKGFFRRTYQRQKQPRFVCKNQLPNQHCPCPINKSTRNGCQSCRLDKCLDVGMDPQLVLNEVQRLAKRGLIEKNRTRKQLMGRLTRIQKAQLRGFPPQLVLPTFSQIYSQHNFQFNLRPVLLFLMALNIGESFEGKFGENNFKIKINRGIWTPKIKNFKNKREVEKEFNEDFYFIKQKLEELELTYEQISLMAILLILKTESDDVLREVRQKLYHGLLSSTLDNVSSGESEEERILHYWPVVLLRLVQLEKMAEKYVEILDFMGISGEFNFLN</sequence>
<dbReference type="PANTHER" id="PTHR24082:SF473">
    <property type="entry name" value="ECDYSONE-INDUCED PROTEIN 75B, ISOFORM B"/>
    <property type="match status" value="1"/>
</dbReference>
<evidence type="ECO:0000313" key="12">
    <source>
        <dbReference type="Proteomes" id="UP000580250"/>
    </source>
</evidence>
<dbReference type="SUPFAM" id="SSF57716">
    <property type="entry name" value="Glucocorticoid receptor-like (DNA-binding domain)"/>
    <property type="match status" value="1"/>
</dbReference>
<accession>A0A6V7WF64</accession>
<keyword evidence="6" id="KW-0238">DNA-binding</keyword>
<comment type="caution">
    <text evidence="11">The sequence shown here is derived from an EMBL/GenBank/DDBJ whole genome shotgun (WGS) entry which is preliminary data.</text>
</comment>
<dbReference type="EMBL" id="CAJEWN010000553">
    <property type="protein sequence ID" value="CAD2185641.1"/>
    <property type="molecule type" value="Genomic_DNA"/>
</dbReference>
<evidence type="ECO:0000256" key="4">
    <source>
        <dbReference type="ARBA" id="ARBA00022833"/>
    </source>
</evidence>
<dbReference type="GO" id="GO:0004879">
    <property type="term" value="F:nuclear receptor activity"/>
    <property type="evidence" value="ECO:0007669"/>
    <property type="project" value="InterPro"/>
</dbReference>
<evidence type="ECO:0000256" key="5">
    <source>
        <dbReference type="ARBA" id="ARBA00023015"/>
    </source>
</evidence>
<dbReference type="GO" id="GO:0009755">
    <property type="term" value="P:hormone-mediated signaling pathway"/>
    <property type="evidence" value="ECO:0007669"/>
    <property type="project" value="TreeGrafter"/>
</dbReference>
<evidence type="ECO:0000313" key="11">
    <source>
        <dbReference type="EMBL" id="CAD2185641.1"/>
    </source>
</evidence>
<dbReference type="InterPro" id="IPR013088">
    <property type="entry name" value="Znf_NHR/GATA"/>
</dbReference>
<protein>
    <recommendedName>
        <fullName evidence="10">Nuclear receptor domain-containing protein</fullName>
    </recommendedName>
</protein>
<name>A0A6V7WF64_MELEN</name>
<keyword evidence="7" id="KW-0804">Transcription</keyword>
<dbReference type="PRINTS" id="PR00546">
    <property type="entry name" value="THYROIDHORMR"/>
</dbReference>
<evidence type="ECO:0000256" key="9">
    <source>
        <dbReference type="ARBA" id="ARBA00023242"/>
    </source>
</evidence>
<keyword evidence="8" id="KW-0675">Receptor</keyword>
<dbReference type="PROSITE" id="PS00031">
    <property type="entry name" value="NUCLEAR_REC_DBD_1"/>
    <property type="match status" value="1"/>
</dbReference>
<dbReference type="InterPro" id="IPR001628">
    <property type="entry name" value="Znf_hrmn_rcpt"/>
</dbReference>
<evidence type="ECO:0000256" key="6">
    <source>
        <dbReference type="ARBA" id="ARBA00023125"/>
    </source>
</evidence>
<evidence type="ECO:0000259" key="10">
    <source>
        <dbReference type="PROSITE" id="PS51030"/>
    </source>
</evidence>
<dbReference type="GO" id="GO:0000978">
    <property type="term" value="F:RNA polymerase II cis-regulatory region sequence-specific DNA binding"/>
    <property type="evidence" value="ECO:0007669"/>
    <property type="project" value="TreeGrafter"/>
</dbReference>
<evidence type="ECO:0000256" key="8">
    <source>
        <dbReference type="ARBA" id="ARBA00023170"/>
    </source>
</evidence>